<organism evidence="2 3">
    <name type="scientific">Arthrobacter phage Cassia</name>
    <dbReference type="NCBI Taxonomy" id="2927275"/>
    <lineage>
        <taxon>Viruses</taxon>
        <taxon>Duplodnaviria</taxon>
        <taxon>Heunggongvirae</taxon>
        <taxon>Uroviricota</taxon>
        <taxon>Caudoviricetes</taxon>
        <taxon>Casidaviridae</taxon>
        <taxon>Yangvirus</taxon>
        <taxon>Yangvirus cassia</taxon>
    </lineage>
</organism>
<gene>
    <name evidence="2" type="primary">59</name>
    <name evidence="2" type="ORF">SEA_CASSIA_59</name>
</gene>
<proteinExistence type="predicted"/>
<reference evidence="2 3" key="1">
    <citation type="submission" date="2023-03" db="EMBL/GenBank/DDBJ databases">
        <authorList>
            <person name="Madani L."/>
            <person name="Alsayadi S."/>
            <person name="Lapolice S."/>
            <person name="Ahluwalia T."/>
            <person name="Akman A."/>
            <person name="Alfadhli L.A."/>
            <person name="Alomar D."/>
            <person name="Ansari D."/>
            <person name="Dorfman E."/>
            <person name="El H.J."/>
            <person name="Fawagreh C."/>
            <person name="Patel J."/>
            <person name="Salama A.H."/>
            <person name="Setia G.N."/>
            <person name="Shahzada N."/>
            <person name="Tiukuvaara S."/>
            <person name="Elmi Y."/>
            <person name="Salaheddin T."/>
            <person name="Sarakbi R.J."/>
            <person name="Freitas J.W."/>
            <person name="Williams E.C."/>
            <person name="Baijal K."/>
            <person name="Wheaton K.A."/>
            <person name="Chan K."/>
            <person name="Rudner A.D."/>
            <person name="Mowry E.M."/>
            <person name="Garlena R.A."/>
            <person name="Russell D.A."/>
            <person name="Jacobs-Sera D."/>
            <person name="Hatfull G.F."/>
        </authorList>
    </citation>
    <scope>NUCLEOTIDE SEQUENCE [LARGE SCALE GENOMIC DNA]</scope>
</reference>
<accession>A0AAF0GJ87</accession>
<sequence length="133" mass="14495">MAHVIYSNFSSGYAQAKCSECGWTGQRWIGAGKLSNDSARKEAAAHEAAHEAEKTKEGQELQAAATWWIGENEIPQGGWTADERLAFVDEFREGGQEGLVEEFRLALQGATCEHGLSSWLCAGPGHYPADHPF</sequence>
<evidence type="ECO:0000313" key="3">
    <source>
        <dbReference type="Proteomes" id="UP001242669"/>
    </source>
</evidence>
<feature type="compositionally biased region" description="Basic and acidic residues" evidence="1">
    <location>
        <begin position="39"/>
        <end position="59"/>
    </location>
</feature>
<name>A0AAF0GJ87_9CAUD</name>
<dbReference type="EMBL" id="OQ709212">
    <property type="protein sequence ID" value="WGH21132.1"/>
    <property type="molecule type" value="Genomic_DNA"/>
</dbReference>
<keyword evidence="3" id="KW-1185">Reference proteome</keyword>
<feature type="region of interest" description="Disordered" evidence="1">
    <location>
        <begin position="39"/>
        <end position="60"/>
    </location>
</feature>
<evidence type="ECO:0000313" key="2">
    <source>
        <dbReference type="EMBL" id="WGH21132.1"/>
    </source>
</evidence>
<dbReference type="Proteomes" id="UP001242669">
    <property type="component" value="Segment"/>
</dbReference>
<evidence type="ECO:0000256" key="1">
    <source>
        <dbReference type="SAM" id="MobiDB-lite"/>
    </source>
</evidence>
<protein>
    <submittedName>
        <fullName evidence="2">Uncharacterized protein</fullName>
    </submittedName>
</protein>